<dbReference type="GO" id="GO:0015833">
    <property type="term" value="P:peptide transport"/>
    <property type="evidence" value="ECO:0007669"/>
    <property type="project" value="InterPro"/>
</dbReference>
<evidence type="ECO:0000259" key="8">
    <source>
        <dbReference type="PROSITE" id="PS50893"/>
    </source>
</evidence>
<evidence type="ECO:0000313" key="10">
    <source>
        <dbReference type="Proteomes" id="UP000001929"/>
    </source>
</evidence>
<evidence type="ECO:0000256" key="1">
    <source>
        <dbReference type="ARBA" id="ARBA00004417"/>
    </source>
</evidence>
<dbReference type="GO" id="GO:0055085">
    <property type="term" value="P:transmembrane transport"/>
    <property type="evidence" value="ECO:0007669"/>
    <property type="project" value="UniProtKB-ARBA"/>
</dbReference>
<dbReference type="InterPro" id="IPR003593">
    <property type="entry name" value="AAA+_ATPase"/>
</dbReference>
<evidence type="ECO:0000313" key="9">
    <source>
        <dbReference type="EMBL" id="ABC22975.1"/>
    </source>
</evidence>
<protein>
    <submittedName>
        <fullName evidence="9">Oligopeptide/dipeptide ABC transporter, ATP-binding protein-like</fullName>
        <ecNumber evidence="9">3.6.3.27</ecNumber>
    </submittedName>
</protein>
<keyword evidence="9" id="KW-0378">Hydrolase</keyword>
<dbReference type="EC" id="3.6.3.27" evidence="9"/>
<comment type="similarity">
    <text evidence="2">Belongs to the ABC transporter superfamily.</text>
</comment>
<dbReference type="PROSITE" id="PS50893">
    <property type="entry name" value="ABC_TRANSPORTER_2"/>
    <property type="match status" value="1"/>
</dbReference>
<dbReference type="AlphaFoldDB" id="Q2RSC0"/>
<evidence type="ECO:0000256" key="4">
    <source>
        <dbReference type="ARBA" id="ARBA00022475"/>
    </source>
</evidence>
<accession>Q2RSC0</accession>
<dbReference type="PANTHER" id="PTHR43297:SF2">
    <property type="entry name" value="DIPEPTIDE TRANSPORT ATP-BINDING PROTEIN DPPD"/>
    <property type="match status" value="1"/>
</dbReference>
<dbReference type="RefSeq" id="WP_011390024.1">
    <property type="nucleotide sequence ID" value="NC_007643.1"/>
</dbReference>
<dbReference type="STRING" id="269796.Rru_A2175"/>
<gene>
    <name evidence="9" type="ordered locus">Rru_A2175</name>
</gene>
<keyword evidence="7" id="KW-0472">Membrane</keyword>
<dbReference type="EMBL" id="CP000230">
    <property type="protein sequence ID" value="ABC22975.1"/>
    <property type="molecule type" value="Genomic_DNA"/>
</dbReference>
<evidence type="ECO:0000256" key="7">
    <source>
        <dbReference type="ARBA" id="ARBA00023136"/>
    </source>
</evidence>
<dbReference type="PANTHER" id="PTHR43297">
    <property type="entry name" value="OLIGOPEPTIDE TRANSPORT ATP-BINDING PROTEIN APPD"/>
    <property type="match status" value="1"/>
</dbReference>
<dbReference type="GO" id="GO:0005886">
    <property type="term" value="C:plasma membrane"/>
    <property type="evidence" value="ECO:0007669"/>
    <property type="project" value="UniProtKB-SubCell"/>
</dbReference>
<dbReference type="NCBIfam" id="TIGR01727">
    <property type="entry name" value="oligo_HPY"/>
    <property type="match status" value="1"/>
</dbReference>
<dbReference type="InterPro" id="IPR050388">
    <property type="entry name" value="ABC_Ni/Peptide_Import"/>
</dbReference>
<dbReference type="FunFam" id="3.40.50.300:FF:000016">
    <property type="entry name" value="Oligopeptide ABC transporter ATP-binding component"/>
    <property type="match status" value="1"/>
</dbReference>
<keyword evidence="6 9" id="KW-0067">ATP-binding</keyword>
<dbReference type="PROSITE" id="PS00211">
    <property type="entry name" value="ABC_TRANSPORTER_1"/>
    <property type="match status" value="1"/>
</dbReference>
<dbReference type="KEGG" id="rru:Rru_A2175"/>
<dbReference type="EnsemblBacteria" id="ABC22975">
    <property type="protein sequence ID" value="ABC22975"/>
    <property type="gene ID" value="Rru_A2175"/>
</dbReference>
<evidence type="ECO:0000256" key="5">
    <source>
        <dbReference type="ARBA" id="ARBA00022741"/>
    </source>
</evidence>
<dbReference type="InterPro" id="IPR027417">
    <property type="entry name" value="P-loop_NTPase"/>
</dbReference>
<dbReference type="Pfam" id="PF00005">
    <property type="entry name" value="ABC_tran"/>
    <property type="match status" value="1"/>
</dbReference>
<dbReference type="SUPFAM" id="SSF52540">
    <property type="entry name" value="P-loop containing nucleoside triphosphate hydrolases"/>
    <property type="match status" value="1"/>
</dbReference>
<dbReference type="GO" id="GO:0016887">
    <property type="term" value="F:ATP hydrolysis activity"/>
    <property type="evidence" value="ECO:0007669"/>
    <property type="project" value="InterPro"/>
</dbReference>
<dbReference type="GO" id="GO:0005524">
    <property type="term" value="F:ATP binding"/>
    <property type="evidence" value="ECO:0007669"/>
    <property type="project" value="UniProtKB-KW"/>
</dbReference>
<comment type="subcellular location">
    <subcellularLocation>
        <location evidence="1">Cell inner membrane</location>
        <topology evidence="1">Peripheral membrane protein</topology>
    </subcellularLocation>
</comment>
<dbReference type="PATRIC" id="fig|269796.9.peg.2269"/>
<evidence type="ECO:0000256" key="2">
    <source>
        <dbReference type="ARBA" id="ARBA00005417"/>
    </source>
</evidence>
<evidence type="ECO:0000256" key="3">
    <source>
        <dbReference type="ARBA" id="ARBA00022448"/>
    </source>
</evidence>
<proteinExistence type="inferred from homology"/>
<evidence type="ECO:0000256" key="6">
    <source>
        <dbReference type="ARBA" id="ARBA00022840"/>
    </source>
</evidence>
<dbReference type="HOGENOM" id="CLU_000604_1_23_5"/>
<dbReference type="Pfam" id="PF08352">
    <property type="entry name" value="oligo_HPY"/>
    <property type="match status" value="1"/>
</dbReference>
<dbReference type="InterPro" id="IPR013563">
    <property type="entry name" value="Oligopep_ABC_C"/>
</dbReference>
<dbReference type="PhylomeDB" id="Q2RSC0"/>
<keyword evidence="5" id="KW-0547">Nucleotide-binding</keyword>
<dbReference type="Proteomes" id="UP000001929">
    <property type="component" value="Chromosome"/>
</dbReference>
<keyword evidence="3" id="KW-0813">Transport</keyword>
<reference evidence="9 10" key="1">
    <citation type="journal article" date="2011" name="Stand. Genomic Sci.">
        <title>Complete genome sequence of Rhodospirillum rubrum type strain (S1).</title>
        <authorList>
            <person name="Munk A.C."/>
            <person name="Copeland A."/>
            <person name="Lucas S."/>
            <person name="Lapidus A."/>
            <person name="Del Rio T.G."/>
            <person name="Barry K."/>
            <person name="Detter J.C."/>
            <person name="Hammon N."/>
            <person name="Israni S."/>
            <person name="Pitluck S."/>
            <person name="Brettin T."/>
            <person name="Bruce D."/>
            <person name="Han C."/>
            <person name="Tapia R."/>
            <person name="Gilna P."/>
            <person name="Schmutz J."/>
            <person name="Larimer F."/>
            <person name="Land M."/>
            <person name="Kyrpides N.C."/>
            <person name="Mavromatis K."/>
            <person name="Richardson P."/>
            <person name="Rohde M."/>
            <person name="Goker M."/>
            <person name="Klenk H.P."/>
            <person name="Zhang Y."/>
            <person name="Roberts G.P."/>
            <person name="Reslewic S."/>
            <person name="Schwartz D.C."/>
        </authorList>
    </citation>
    <scope>NUCLEOTIDE SEQUENCE [LARGE SCALE GENOMIC DNA]</scope>
    <source>
        <strain evidence="10">ATCC 11170 / ATH 1.1.1 / DSM 467 / LMG 4362 / NCIMB 8255 / S1</strain>
    </source>
</reference>
<dbReference type="CDD" id="cd03257">
    <property type="entry name" value="ABC_NikE_OppD_transporters"/>
    <property type="match status" value="1"/>
</dbReference>
<dbReference type="InterPro" id="IPR003439">
    <property type="entry name" value="ABC_transporter-like_ATP-bd"/>
</dbReference>
<dbReference type="Gene3D" id="3.40.50.300">
    <property type="entry name" value="P-loop containing nucleotide triphosphate hydrolases"/>
    <property type="match status" value="1"/>
</dbReference>
<name>Q2RSC0_RHORT</name>
<dbReference type="SMART" id="SM00382">
    <property type="entry name" value="AAA"/>
    <property type="match status" value="1"/>
</dbReference>
<organism evidence="9 10">
    <name type="scientific">Rhodospirillum rubrum (strain ATCC 11170 / ATH 1.1.1 / DSM 467 / LMG 4362 / NCIMB 8255 / S1)</name>
    <dbReference type="NCBI Taxonomy" id="269796"/>
    <lineage>
        <taxon>Bacteria</taxon>
        <taxon>Pseudomonadati</taxon>
        <taxon>Pseudomonadota</taxon>
        <taxon>Alphaproteobacteria</taxon>
        <taxon>Rhodospirillales</taxon>
        <taxon>Rhodospirillaceae</taxon>
        <taxon>Rhodospirillum</taxon>
    </lineage>
</organism>
<dbReference type="InterPro" id="IPR017871">
    <property type="entry name" value="ABC_transporter-like_CS"/>
</dbReference>
<keyword evidence="10" id="KW-1185">Reference proteome</keyword>
<sequence length="344" mass="37075">MPSDPSLLLDVRDLRVSFRSERGLVRAVDGVSFSVGRQEIVGLVGESGSGKTQTLLSLMGLIDDPNAIVEGEVRFLGEDLLRLPRKALQALRGGKIAMIFQDPMTSLTPVHRVGDQIVEQILAHKGGSRRAARDKALALLEAVRIANPTAVVARYPHELSGGMRQRVLIAMALSCDPALLLADEPTTALDVTVQAQILDLIGRLRGDFASSVILVTHDLGVVAEVADRVLVMYGGRVVEEGLMDEVFRDPLHPYTWGLFDSIPPLEGPRPRRLRSIPGNPPTLSSLPPGCAFGPRCRCRFDACSISPPVQRLGNRRFACYLSASQRATLRNAPNAGAAAVEGLS</sequence>
<feature type="domain" description="ABC transporter" evidence="8">
    <location>
        <begin position="11"/>
        <end position="259"/>
    </location>
</feature>
<keyword evidence="4" id="KW-1003">Cell membrane</keyword>
<dbReference type="eggNOG" id="COG0444">
    <property type="taxonomic scope" value="Bacteria"/>
</dbReference>